<proteinExistence type="predicted"/>
<name>J9BP94_9ZZZZ</name>
<dbReference type="AlphaFoldDB" id="J9BP94"/>
<evidence type="ECO:0000313" key="1">
    <source>
        <dbReference type="EMBL" id="EJW89410.1"/>
    </source>
</evidence>
<protein>
    <submittedName>
        <fullName evidence="1">Uncharacterized protein</fullName>
    </submittedName>
</protein>
<gene>
    <name evidence="1" type="ORF">EVA_22479</name>
</gene>
<comment type="caution">
    <text evidence="1">The sequence shown here is derived from an EMBL/GenBank/DDBJ whole genome shotgun (WGS) entry which is preliminary data.</text>
</comment>
<sequence>MFISVKQIDDATDVKPVFLQNMLQNAVVVMCILA</sequence>
<reference evidence="1" key="1">
    <citation type="journal article" date="2012" name="PLoS ONE">
        <title>Gene sets for utilization of primary and secondary nutrition supplies in the distal gut of endangered iberian lynx.</title>
        <authorList>
            <person name="Alcaide M."/>
            <person name="Messina E."/>
            <person name="Richter M."/>
            <person name="Bargiela R."/>
            <person name="Peplies J."/>
            <person name="Huws S.A."/>
            <person name="Newbold C.J."/>
            <person name="Golyshin P.N."/>
            <person name="Simon M.A."/>
            <person name="Lopez G."/>
            <person name="Yakimov M.M."/>
            <person name="Ferrer M."/>
        </authorList>
    </citation>
    <scope>NUCLEOTIDE SEQUENCE</scope>
</reference>
<accession>J9BP94</accession>
<dbReference type="EMBL" id="AMCI01009492">
    <property type="protein sequence ID" value="EJW89410.1"/>
    <property type="molecule type" value="Genomic_DNA"/>
</dbReference>
<organism evidence="1">
    <name type="scientific">gut metagenome</name>
    <dbReference type="NCBI Taxonomy" id="749906"/>
    <lineage>
        <taxon>unclassified sequences</taxon>
        <taxon>metagenomes</taxon>
        <taxon>organismal metagenomes</taxon>
    </lineage>
</organism>